<dbReference type="Proteomes" id="UP000230914">
    <property type="component" value="Unassembled WGS sequence"/>
</dbReference>
<reference evidence="1 2" key="1">
    <citation type="submission" date="2017-10" db="EMBL/GenBank/DDBJ databases">
        <title>Novel microbial diversity and functional potential in the marine mammal oral microbiome.</title>
        <authorList>
            <person name="Dudek N.K."/>
            <person name="Sun C.L."/>
            <person name="Burstein D."/>
            <person name="Kantor R.S."/>
            <person name="Aliaga Goltsman D.S."/>
            <person name="Bik E.M."/>
            <person name="Thomas B.C."/>
            <person name="Banfield J.F."/>
            <person name="Relman D.A."/>
        </authorList>
    </citation>
    <scope>NUCLEOTIDE SEQUENCE [LARGE SCALE GENOMIC DNA]</scope>
    <source>
        <strain evidence="1">DOLJORAL78_61_10</strain>
    </source>
</reference>
<dbReference type="AlphaFoldDB" id="A0A2G6K7Z1"/>
<comment type="caution">
    <text evidence="1">The sequence shown here is derived from an EMBL/GenBank/DDBJ whole genome shotgun (WGS) entry which is preliminary data.</text>
</comment>
<accession>A0A2G6K7Z1</accession>
<dbReference type="EMBL" id="PDSL01000066">
    <property type="protein sequence ID" value="PIE31773.1"/>
    <property type="molecule type" value="Genomic_DNA"/>
</dbReference>
<evidence type="ECO:0000313" key="2">
    <source>
        <dbReference type="Proteomes" id="UP000230914"/>
    </source>
</evidence>
<gene>
    <name evidence="1" type="ORF">CSA55_04940</name>
</gene>
<sequence length="69" mass="7697">MSDNRIEELADRVEMLAADLDDLMFDRLSEAVADGSTTRPVADKRLTQARRALEKAHQILRTLADSPGE</sequence>
<proteinExistence type="predicted"/>
<name>A0A2G6K7Z1_9ACTN</name>
<evidence type="ECO:0000313" key="1">
    <source>
        <dbReference type="EMBL" id="PIE31773.1"/>
    </source>
</evidence>
<organism evidence="1 2">
    <name type="scientific">Ilumatobacter coccineus</name>
    <dbReference type="NCBI Taxonomy" id="467094"/>
    <lineage>
        <taxon>Bacteria</taxon>
        <taxon>Bacillati</taxon>
        <taxon>Actinomycetota</taxon>
        <taxon>Acidimicrobiia</taxon>
        <taxon>Acidimicrobiales</taxon>
        <taxon>Ilumatobacteraceae</taxon>
        <taxon>Ilumatobacter</taxon>
    </lineage>
</organism>
<protein>
    <submittedName>
        <fullName evidence="1">Uncharacterized protein</fullName>
    </submittedName>
</protein>